<dbReference type="InterPro" id="IPR034904">
    <property type="entry name" value="FSCA_dom_sf"/>
</dbReference>
<dbReference type="InterPro" id="IPR002744">
    <property type="entry name" value="MIP18-like"/>
</dbReference>
<dbReference type="Gene3D" id="3.30.300.130">
    <property type="entry name" value="Fe-S cluster assembly (FSCA)"/>
    <property type="match status" value="1"/>
</dbReference>
<accession>A0ABZ1BU72</accession>
<dbReference type="Proteomes" id="UP001333102">
    <property type="component" value="Chromosome"/>
</dbReference>
<dbReference type="EMBL" id="CP141614">
    <property type="protein sequence ID" value="WRP15703.1"/>
    <property type="molecule type" value="Genomic_DNA"/>
</dbReference>
<organism evidence="2 3">
    <name type="scientific">Geochorda subterranea</name>
    <dbReference type="NCBI Taxonomy" id="3109564"/>
    <lineage>
        <taxon>Bacteria</taxon>
        <taxon>Bacillati</taxon>
        <taxon>Bacillota</taxon>
        <taxon>Limnochordia</taxon>
        <taxon>Limnochordales</taxon>
        <taxon>Geochordaceae</taxon>
        <taxon>Geochorda</taxon>
    </lineage>
</organism>
<sequence>MSEPTPPKLRDQIWQALAGIQQPGSGRSIVDEGLVTQVAECGGRVAVTLRLEALPPSGQQELAAAVERAVAALDGVRWVRIRPASESRWPRPVRPLG</sequence>
<dbReference type="RefSeq" id="WP_324670109.1">
    <property type="nucleotide sequence ID" value="NZ_CP141614.1"/>
</dbReference>
<evidence type="ECO:0000313" key="3">
    <source>
        <dbReference type="Proteomes" id="UP001333102"/>
    </source>
</evidence>
<keyword evidence="3" id="KW-1185">Reference proteome</keyword>
<feature type="domain" description="MIP18 family-like" evidence="1">
    <location>
        <begin position="10"/>
        <end position="77"/>
    </location>
</feature>
<proteinExistence type="predicted"/>
<evidence type="ECO:0000259" key="1">
    <source>
        <dbReference type="Pfam" id="PF01883"/>
    </source>
</evidence>
<gene>
    <name evidence="2" type="ORF">VLY81_06000</name>
</gene>
<name>A0ABZ1BU72_9FIRM</name>
<protein>
    <submittedName>
        <fullName evidence="2">Iron-sulfur cluster assembly protein</fullName>
    </submittedName>
</protein>
<dbReference type="Pfam" id="PF01883">
    <property type="entry name" value="FeS_assembly_P"/>
    <property type="match status" value="1"/>
</dbReference>
<dbReference type="SUPFAM" id="SSF117916">
    <property type="entry name" value="Fe-S cluster assembly (FSCA) domain-like"/>
    <property type="match status" value="1"/>
</dbReference>
<reference evidence="3" key="1">
    <citation type="submission" date="2023-12" db="EMBL/GenBank/DDBJ databases">
        <title>Novel isolates from deep terrestrial aquifers shed light on the physiology and ecology of the class Limnochordia.</title>
        <authorList>
            <person name="Karnachuk O.V."/>
            <person name="Lukina A.P."/>
            <person name="Avakyan M.R."/>
            <person name="Kadnikov V."/>
            <person name="Begmatov S."/>
            <person name="Beletsky A.V."/>
            <person name="Mardanov A.V."/>
            <person name="Ravin N.V."/>
        </authorList>
    </citation>
    <scope>NUCLEOTIDE SEQUENCE [LARGE SCALE GENOMIC DNA]</scope>
    <source>
        <strain evidence="3">LN</strain>
    </source>
</reference>
<evidence type="ECO:0000313" key="2">
    <source>
        <dbReference type="EMBL" id="WRP15703.1"/>
    </source>
</evidence>